<evidence type="ECO:0000256" key="1">
    <source>
        <dbReference type="SAM" id="MobiDB-lite"/>
    </source>
</evidence>
<protein>
    <submittedName>
        <fullName evidence="2">Uncharacterized protein</fullName>
    </submittedName>
</protein>
<organism evidence="3">
    <name type="scientific">Caenorhabditis remanei</name>
    <name type="common">Caenorhabditis vulgaris</name>
    <dbReference type="NCBI Taxonomy" id="31234"/>
    <lineage>
        <taxon>Eukaryota</taxon>
        <taxon>Metazoa</taxon>
        <taxon>Ecdysozoa</taxon>
        <taxon>Nematoda</taxon>
        <taxon>Chromadorea</taxon>
        <taxon>Rhabditida</taxon>
        <taxon>Rhabditina</taxon>
        <taxon>Rhabditomorpha</taxon>
        <taxon>Rhabditoidea</taxon>
        <taxon>Rhabditidae</taxon>
        <taxon>Peloderinae</taxon>
        <taxon>Caenorhabditis</taxon>
    </lineage>
</organism>
<dbReference type="AlphaFoldDB" id="E3LDG0"/>
<dbReference type="Proteomes" id="UP000008281">
    <property type="component" value="Unassembled WGS sequence"/>
</dbReference>
<dbReference type="eggNOG" id="ENOG502TG6B">
    <property type="taxonomic scope" value="Eukaryota"/>
</dbReference>
<proteinExistence type="predicted"/>
<accession>E3LDG0</accession>
<gene>
    <name evidence="2" type="ORF">CRE_00158</name>
</gene>
<name>E3LDG0_CAERE</name>
<dbReference type="OrthoDB" id="5779738at2759"/>
<dbReference type="GO" id="GO:2000535">
    <property type="term" value="P:regulation of entry of bacterium into host cell"/>
    <property type="evidence" value="ECO:0007669"/>
    <property type="project" value="EnsemblMetazoa"/>
</dbReference>
<dbReference type="STRING" id="31234.E3LDG0"/>
<dbReference type="GO" id="GO:0005615">
    <property type="term" value="C:extracellular space"/>
    <property type="evidence" value="ECO:0007669"/>
    <property type="project" value="EnsemblMetazoa"/>
</dbReference>
<dbReference type="InParanoid" id="E3LDG0"/>
<evidence type="ECO:0000313" key="3">
    <source>
        <dbReference type="Proteomes" id="UP000008281"/>
    </source>
</evidence>
<keyword evidence="3" id="KW-1185">Reference proteome</keyword>
<dbReference type="EMBL" id="DS268407">
    <property type="protein sequence ID" value="EFO82631.1"/>
    <property type="molecule type" value="Genomic_DNA"/>
</dbReference>
<dbReference type="OMA" id="EAKLMHT"/>
<sequence>MYAQKVFSLYSFIMLSAERFLAMCNAIECPEGELIHRFSKVSFCQVDFNMNPIEVVFNITTEAKLMHTCRTYSRILPCFDQKMVQCGTPAEKSQLERGKRLHTYLCAPFSLQRQKIFLRRSKCIQEVLAEPQNSDCNRNDTVFVDKLQSCKLEFSEKCVLDQIVSLKLNSQRCQPALISTLVKNAPQKLLNFLPKCNRLAKLLYNKIVKFLFEVLTNKEYPMQCQYDLNRRPEGELRKGLPIESLIAQTTSSTTYVTVHPPELPPVIDGVITRTSLPIMRRTDPHSKSKPRPTVSQSSGPVIKTVIVDERGAPVTPRPTTQKPKVVHKFLPNPYTTKNPNALKNDNVRTTRTIIPAGDKQSQTYVPWNYKSDAVQVSTLSSLLAPIVKPTENVLSAPPVSFNFKMPPEQNTTQPFRVEINWNDDTVKEEPTQAPGIYASPWFIKTPSYIPPEIEFSHSSPKPTTPSPLEAVNPLLNQLKSNALNFTELGNQANNYFSAALSAFAETKKEMAHNDPWRTLIDAVAPTIHKFSPEMIPRIREEINRIQPQQRTQ</sequence>
<dbReference type="HOGENOM" id="CLU_043714_0_0_1"/>
<feature type="region of interest" description="Disordered" evidence="1">
    <location>
        <begin position="280"/>
        <end position="300"/>
    </location>
</feature>
<evidence type="ECO:0000313" key="2">
    <source>
        <dbReference type="EMBL" id="EFO82631.1"/>
    </source>
</evidence>
<dbReference type="FunCoup" id="E3LDG0">
    <property type="interactions" value="402"/>
</dbReference>
<reference evidence="2" key="1">
    <citation type="submission" date="2007-07" db="EMBL/GenBank/DDBJ databases">
        <title>PCAP assembly of the Caenorhabditis remanei genome.</title>
        <authorList>
            <consortium name="The Caenorhabditis remanei Sequencing Consortium"/>
            <person name="Wilson R.K."/>
        </authorList>
    </citation>
    <scope>NUCLEOTIDE SEQUENCE [LARGE SCALE GENOMIC DNA]</scope>
    <source>
        <strain evidence="2">PB4641</strain>
    </source>
</reference>